<feature type="compositionally biased region" description="Basic and acidic residues" evidence="1">
    <location>
        <begin position="234"/>
        <end position="243"/>
    </location>
</feature>
<feature type="compositionally biased region" description="Low complexity" evidence="1">
    <location>
        <begin position="192"/>
        <end position="206"/>
    </location>
</feature>
<dbReference type="EMBL" id="LT629799">
    <property type="protein sequence ID" value="SDU81847.1"/>
    <property type="molecule type" value="Genomic_DNA"/>
</dbReference>
<dbReference type="AlphaFoldDB" id="A0A1H2LLG7"/>
<feature type="region of interest" description="Disordered" evidence="1">
    <location>
        <begin position="149"/>
        <end position="243"/>
    </location>
</feature>
<feature type="transmembrane region" description="Helical" evidence="2">
    <location>
        <begin position="124"/>
        <end position="145"/>
    </location>
</feature>
<keyword evidence="2" id="KW-0812">Transmembrane</keyword>
<evidence type="ECO:0008006" key="5">
    <source>
        <dbReference type="Google" id="ProtNLM"/>
    </source>
</evidence>
<evidence type="ECO:0000313" key="4">
    <source>
        <dbReference type="Proteomes" id="UP000198825"/>
    </source>
</evidence>
<feature type="compositionally biased region" description="Low complexity" evidence="1">
    <location>
        <begin position="149"/>
        <end position="162"/>
    </location>
</feature>
<feature type="compositionally biased region" description="Acidic residues" evidence="1">
    <location>
        <begin position="163"/>
        <end position="173"/>
    </location>
</feature>
<protein>
    <recommendedName>
        <fullName evidence="5">Tryptophan-associated transmembrane protein (Trp_oprn_chp)</fullName>
    </recommendedName>
</protein>
<dbReference type="STRING" id="546874.SAMN04488544_0457"/>
<feature type="transmembrane region" description="Helical" evidence="2">
    <location>
        <begin position="68"/>
        <end position="87"/>
    </location>
</feature>
<keyword evidence="4" id="KW-1185">Reference proteome</keyword>
<evidence type="ECO:0000256" key="1">
    <source>
        <dbReference type="SAM" id="MobiDB-lite"/>
    </source>
</evidence>
<sequence>MFHRGGSPRRTLLRVDRLTRLRAPLAVVALAALTLVALARVVLGLSEVGAGGSTAVAAARLAPNGSDGALTVLVGVLVAACAVGPEVPVRRRLAVWGAVLTAVSLVATVLALSLTSVAVAGWSLVWTIPDVVVPVVVGLGLVALARPAPEAPPAAGEPAALEQEPEQEPEPDPELQPSWTPDAAAGAVWRTAGEAASGAPASGWGSQEASPWASPERWSTTGPVEDGRANGPVDDARPDPADR</sequence>
<proteinExistence type="predicted"/>
<feature type="transmembrane region" description="Helical" evidence="2">
    <location>
        <begin position="94"/>
        <end position="118"/>
    </location>
</feature>
<keyword evidence="2" id="KW-1133">Transmembrane helix</keyword>
<accession>A0A1H2LLG7</accession>
<name>A0A1H2LLG7_9ACTN</name>
<evidence type="ECO:0000313" key="3">
    <source>
        <dbReference type="EMBL" id="SDU81847.1"/>
    </source>
</evidence>
<evidence type="ECO:0000256" key="2">
    <source>
        <dbReference type="SAM" id="Phobius"/>
    </source>
</evidence>
<organism evidence="3 4">
    <name type="scientific">Microlunatus sagamiharensis</name>
    <dbReference type="NCBI Taxonomy" id="546874"/>
    <lineage>
        <taxon>Bacteria</taxon>
        <taxon>Bacillati</taxon>
        <taxon>Actinomycetota</taxon>
        <taxon>Actinomycetes</taxon>
        <taxon>Propionibacteriales</taxon>
        <taxon>Propionibacteriaceae</taxon>
        <taxon>Microlunatus</taxon>
    </lineage>
</organism>
<keyword evidence="2" id="KW-0472">Membrane</keyword>
<dbReference type="Proteomes" id="UP000198825">
    <property type="component" value="Chromosome I"/>
</dbReference>
<reference evidence="4" key="1">
    <citation type="submission" date="2016-10" db="EMBL/GenBank/DDBJ databases">
        <authorList>
            <person name="Varghese N."/>
            <person name="Submissions S."/>
        </authorList>
    </citation>
    <scope>NUCLEOTIDE SEQUENCE [LARGE SCALE GENOMIC DNA]</scope>
    <source>
        <strain evidence="4">DSM 21743</strain>
    </source>
</reference>
<gene>
    <name evidence="3" type="ORF">SAMN04488544_0457</name>
</gene>